<reference evidence="2" key="1">
    <citation type="submission" date="2021-10" db="EMBL/GenBank/DDBJ databases">
        <title>Roseicella aerolatum sp. nov., isolated from aerosols of e-waste dismantling site.</title>
        <authorList>
            <person name="Qin T."/>
        </authorList>
    </citation>
    <scope>NUCLEOTIDE SEQUENCE</scope>
    <source>
        <strain evidence="2">GB24</strain>
    </source>
</reference>
<name>A0A9X1IIH2_9PROT</name>
<dbReference type="SUPFAM" id="SSF53474">
    <property type="entry name" value="alpha/beta-Hydrolases"/>
    <property type="match status" value="1"/>
</dbReference>
<organism evidence="2 3">
    <name type="scientific">Roseicella aerolata</name>
    <dbReference type="NCBI Taxonomy" id="2883479"/>
    <lineage>
        <taxon>Bacteria</taxon>
        <taxon>Pseudomonadati</taxon>
        <taxon>Pseudomonadota</taxon>
        <taxon>Alphaproteobacteria</taxon>
        <taxon>Acetobacterales</taxon>
        <taxon>Roseomonadaceae</taxon>
        <taxon>Roseicella</taxon>
    </lineage>
</organism>
<dbReference type="InterPro" id="IPR000073">
    <property type="entry name" value="AB_hydrolase_1"/>
</dbReference>
<dbReference type="Pfam" id="PF00561">
    <property type="entry name" value="Abhydrolase_1"/>
    <property type="match status" value="1"/>
</dbReference>
<feature type="domain" description="AB hydrolase-1" evidence="1">
    <location>
        <begin position="67"/>
        <end position="177"/>
    </location>
</feature>
<accession>A0A9X1IIH2</accession>
<keyword evidence="2" id="KW-0378">Hydrolase</keyword>
<protein>
    <submittedName>
        <fullName evidence="2">Alpha/beta hydrolase</fullName>
    </submittedName>
</protein>
<dbReference type="Proteomes" id="UP001139311">
    <property type="component" value="Unassembled WGS sequence"/>
</dbReference>
<dbReference type="PANTHER" id="PTHR12277:SF81">
    <property type="entry name" value="PROTEIN ABHD13"/>
    <property type="match status" value="1"/>
</dbReference>
<dbReference type="AlphaFoldDB" id="A0A9X1IIH2"/>
<dbReference type="Gene3D" id="3.40.50.1820">
    <property type="entry name" value="alpha/beta hydrolase"/>
    <property type="match status" value="1"/>
</dbReference>
<dbReference type="EMBL" id="JAJAQI010000076">
    <property type="protein sequence ID" value="MCB4825270.1"/>
    <property type="molecule type" value="Genomic_DNA"/>
</dbReference>
<evidence type="ECO:0000313" key="3">
    <source>
        <dbReference type="Proteomes" id="UP001139311"/>
    </source>
</evidence>
<sequence length="270" mass="27612">MLTAILLALGTYLAIAGGLWAAQERLIFLPDQRPLAAAGPFALGRLRTPDGLDLAFLHAPPRAPAAPVILYFQGNGGQAADRAGALTPVVARGAGVVIAGYRGYGGNPGAPSEAGLRRDAAAHLAWLRARHPGAPVVLWGESLGGALATQLAREDPAGVVALVLDSPFTSIAKLAQAHYPWLPVRALLRHAFESEAALAALRLPVLILHADGDAVVPAAHGRRMLAVAQAAGAPAEALFLPGGAHPAVLNGGPAPMAAALRFLDRVAPAR</sequence>
<dbReference type="RefSeq" id="WP_226614055.1">
    <property type="nucleotide sequence ID" value="NZ_JAJAQI010000076.1"/>
</dbReference>
<dbReference type="GO" id="GO:0016787">
    <property type="term" value="F:hydrolase activity"/>
    <property type="evidence" value="ECO:0007669"/>
    <property type="project" value="UniProtKB-KW"/>
</dbReference>
<evidence type="ECO:0000259" key="1">
    <source>
        <dbReference type="Pfam" id="PF00561"/>
    </source>
</evidence>
<evidence type="ECO:0000313" key="2">
    <source>
        <dbReference type="EMBL" id="MCB4825270.1"/>
    </source>
</evidence>
<dbReference type="PANTHER" id="PTHR12277">
    <property type="entry name" value="ALPHA/BETA HYDROLASE DOMAIN-CONTAINING PROTEIN"/>
    <property type="match status" value="1"/>
</dbReference>
<proteinExistence type="predicted"/>
<gene>
    <name evidence="2" type="ORF">LHA35_26480</name>
</gene>
<keyword evidence="3" id="KW-1185">Reference proteome</keyword>
<comment type="caution">
    <text evidence="2">The sequence shown here is derived from an EMBL/GenBank/DDBJ whole genome shotgun (WGS) entry which is preliminary data.</text>
</comment>
<dbReference type="InterPro" id="IPR029058">
    <property type="entry name" value="AB_hydrolase_fold"/>
</dbReference>